<dbReference type="GO" id="GO:0046052">
    <property type="term" value="P:UTP catabolic process"/>
    <property type="evidence" value="ECO:0007669"/>
    <property type="project" value="TreeGrafter"/>
</dbReference>
<dbReference type="PANTHER" id="PTHR30522:SF0">
    <property type="entry name" value="NUCLEOSIDE TRIPHOSPHATE PYROPHOSPHOHYDROLASE"/>
    <property type="match status" value="1"/>
</dbReference>
<name>A0A7G6E5L9_THEFR</name>
<dbReference type="NCBIfam" id="TIGR00444">
    <property type="entry name" value="mazG"/>
    <property type="match status" value="1"/>
</dbReference>
<gene>
    <name evidence="3" type="primary">mazG</name>
    <name evidence="3" type="ORF">BR63_14395</name>
</gene>
<proteinExistence type="predicted"/>
<dbReference type="CDD" id="cd11529">
    <property type="entry name" value="NTP-PPase_MazG_Cterm"/>
    <property type="match status" value="1"/>
</dbReference>
<dbReference type="InterPro" id="IPR011551">
    <property type="entry name" value="NTP_PyrPHydrolase_MazG"/>
</dbReference>
<reference evidence="3 4" key="1">
    <citation type="journal article" date="2019" name="Front. Microbiol.">
        <title>Thermoanaerosceptrum fracticalcis gen. nov. sp. nov., a Novel Fumarate-Fermenting Microorganism From a Deep Fractured Carbonate Aquifer of the US Great Basin.</title>
        <authorList>
            <person name="Hamilton-Brehm S.D."/>
            <person name="Stewart L.E."/>
            <person name="Zavarin M."/>
            <person name="Caldwell M."/>
            <person name="Lawson P.A."/>
            <person name="Onstott T.C."/>
            <person name="Grzymski J."/>
            <person name="Neveux I."/>
            <person name="Lollar B.S."/>
            <person name="Russell C.E."/>
            <person name="Moser D.P."/>
        </authorList>
    </citation>
    <scope>NUCLEOTIDE SEQUENCE [LARGE SCALE GENOMIC DNA]</scope>
    <source>
        <strain evidence="3 4">DRI-13</strain>
    </source>
</reference>
<dbReference type="Pfam" id="PF00590">
    <property type="entry name" value="TP_methylase"/>
    <property type="match status" value="1"/>
</dbReference>
<dbReference type="KEGG" id="tfr:BR63_14395"/>
<dbReference type="EMBL" id="CP045798">
    <property type="protein sequence ID" value="QNB47373.1"/>
    <property type="molecule type" value="Genomic_DNA"/>
</dbReference>
<dbReference type="CDD" id="cd11528">
    <property type="entry name" value="NTP-PPase_MazG_Nterm"/>
    <property type="match status" value="1"/>
</dbReference>
<feature type="domain" description="Tetrapyrrole methylase" evidence="1">
    <location>
        <begin position="5"/>
        <end position="212"/>
    </location>
</feature>
<dbReference type="GO" id="GO:0046081">
    <property type="term" value="P:dUTP catabolic process"/>
    <property type="evidence" value="ECO:0007669"/>
    <property type="project" value="TreeGrafter"/>
</dbReference>
<dbReference type="InterPro" id="IPR048011">
    <property type="entry name" value="NTP-PPase_MazG-like_C"/>
</dbReference>
<dbReference type="PANTHER" id="PTHR30522">
    <property type="entry name" value="NUCLEOSIDE TRIPHOSPHATE PYROPHOSPHOHYDROLASE"/>
    <property type="match status" value="1"/>
</dbReference>
<dbReference type="InterPro" id="IPR004518">
    <property type="entry name" value="MazG-like_dom"/>
</dbReference>
<dbReference type="NCBIfam" id="NF007113">
    <property type="entry name" value="PRK09562.1"/>
    <property type="match status" value="1"/>
</dbReference>
<dbReference type="InterPro" id="IPR035996">
    <property type="entry name" value="4pyrrol_Methylase_sf"/>
</dbReference>
<sequence length="495" mass="57000">MVKEIVVAGLGPGSLDHLSFGVWQLLQKGDRRIILRTAKHPVVAEMDRYNINYESCDRFYEEKDTFYDVYQAIVGYLIETVKRDSSLQQLIYCVPGHPTVAEETVRMLLARGKEEGVTIRLIPSMSFLDSLYAALTIDPTEGLLVLDALRVEESQLNTGQHTIFTQVYNRLVSSDLKLILLERYPPEHPVKVISSAGIPGIERISEVPLYQLDHINWFDHLTSVYVPPLPGEVKEHGCKYPLDPLVEVMETLLSPRGCPWDREQNHFTLKPYLLEEAYEVIEAIDSGDMHKLREELGDLLLQIVFHTALAQSRNEFDHNDVIEEITLKMIRRHPHVFSNVQVKNSQEVLQNWEEIKAKELGKPLKKGRVMDKLNKSLPALLLAEEVQKMVKKVGFDWDDIQGAWDKLTEEMEEAKQAWQEKGDLEGELGDLLFAVVNVARFGKISPEAALLKTIQKFIRRFNYMEEKVMQQNLKWEELDLQKMDTMWEEAKKSGF</sequence>
<dbReference type="SUPFAM" id="SSF101386">
    <property type="entry name" value="all-alpha NTP pyrophosphatases"/>
    <property type="match status" value="2"/>
</dbReference>
<feature type="domain" description="NTP pyrophosphohydrolase MazG-like" evidence="2">
    <location>
        <begin position="406"/>
        <end position="461"/>
    </location>
</feature>
<dbReference type="GO" id="GO:0046061">
    <property type="term" value="P:dATP catabolic process"/>
    <property type="evidence" value="ECO:0007669"/>
    <property type="project" value="TreeGrafter"/>
</dbReference>
<dbReference type="InterPro" id="IPR024180">
    <property type="entry name" value="Tetrapyrrole_Mease/MazG_pred"/>
</dbReference>
<accession>A0A7G6E5L9</accession>
<keyword evidence="4" id="KW-1185">Reference proteome</keyword>
<evidence type="ECO:0000259" key="2">
    <source>
        <dbReference type="Pfam" id="PF03819"/>
    </source>
</evidence>
<dbReference type="InterPro" id="IPR035013">
    <property type="entry name" value="YabN_N"/>
</dbReference>
<dbReference type="GO" id="GO:0006950">
    <property type="term" value="P:response to stress"/>
    <property type="evidence" value="ECO:0007669"/>
    <property type="project" value="UniProtKB-ARBA"/>
</dbReference>
<dbReference type="Proteomes" id="UP000515847">
    <property type="component" value="Chromosome"/>
</dbReference>
<feature type="domain" description="NTP pyrophosphohydrolase MazG-like" evidence="2">
    <location>
        <begin position="264"/>
        <end position="337"/>
    </location>
</feature>
<dbReference type="GO" id="GO:0046076">
    <property type="term" value="P:dTTP catabolic process"/>
    <property type="evidence" value="ECO:0007669"/>
    <property type="project" value="TreeGrafter"/>
</dbReference>
<dbReference type="EC" id="3.6.1.9" evidence="3"/>
<organism evidence="3 4">
    <name type="scientific">Thermanaerosceptrum fracticalcis</name>
    <dbReference type="NCBI Taxonomy" id="1712410"/>
    <lineage>
        <taxon>Bacteria</taxon>
        <taxon>Bacillati</taxon>
        <taxon>Bacillota</taxon>
        <taxon>Clostridia</taxon>
        <taxon>Eubacteriales</taxon>
        <taxon>Peptococcaceae</taxon>
        <taxon>Thermanaerosceptrum</taxon>
    </lineage>
</organism>
<protein>
    <submittedName>
        <fullName evidence="3">Nucleoside triphosphate pyrophosphohydrolase</fullName>
        <ecNumber evidence="3">3.6.1.9</ecNumber>
    </submittedName>
</protein>
<dbReference type="CDD" id="cd11723">
    <property type="entry name" value="YabN_N_like"/>
    <property type="match status" value="1"/>
</dbReference>
<dbReference type="PIRSF" id="PIRSF002845">
    <property type="entry name" value="Ttrprl_mtas_MazG"/>
    <property type="match status" value="1"/>
</dbReference>
<dbReference type="SUPFAM" id="SSF53790">
    <property type="entry name" value="Tetrapyrrole methylase"/>
    <property type="match status" value="1"/>
</dbReference>
<dbReference type="AlphaFoldDB" id="A0A7G6E5L9"/>
<dbReference type="GO" id="GO:0046047">
    <property type="term" value="P:TTP catabolic process"/>
    <property type="evidence" value="ECO:0007669"/>
    <property type="project" value="TreeGrafter"/>
</dbReference>
<dbReference type="GO" id="GO:0047429">
    <property type="term" value="F:nucleoside triphosphate diphosphatase activity"/>
    <property type="evidence" value="ECO:0007669"/>
    <property type="project" value="UniProtKB-EC"/>
</dbReference>
<dbReference type="InterPro" id="IPR000878">
    <property type="entry name" value="4pyrrol_Mease"/>
</dbReference>
<dbReference type="Pfam" id="PF03819">
    <property type="entry name" value="MazG"/>
    <property type="match status" value="2"/>
</dbReference>
<dbReference type="RefSeq" id="WP_034421240.1">
    <property type="nucleotide sequence ID" value="NZ_CP045798.1"/>
</dbReference>
<keyword evidence="3" id="KW-0378">Hydrolase</keyword>
<evidence type="ECO:0000313" key="3">
    <source>
        <dbReference type="EMBL" id="QNB47373.1"/>
    </source>
</evidence>
<evidence type="ECO:0000313" key="4">
    <source>
        <dbReference type="Proteomes" id="UP000515847"/>
    </source>
</evidence>
<dbReference type="FunFam" id="1.10.287.1080:FF:000001">
    <property type="entry name" value="Nucleoside triphosphate pyrophosphohydrolase"/>
    <property type="match status" value="1"/>
</dbReference>
<dbReference type="InterPro" id="IPR048015">
    <property type="entry name" value="NTP-PPase_MazG-like_N"/>
</dbReference>
<dbReference type="OrthoDB" id="9808939at2"/>
<dbReference type="GO" id="GO:0006203">
    <property type="term" value="P:dGTP catabolic process"/>
    <property type="evidence" value="ECO:0007669"/>
    <property type="project" value="TreeGrafter"/>
</dbReference>
<evidence type="ECO:0000259" key="1">
    <source>
        <dbReference type="Pfam" id="PF00590"/>
    </source>
</evidence>
<dbReference type="GO" id="GO:0008168">
    <property type="term" value="F:methyltransferase activity"/>
    <property type="evidence" value="ECO:0007669"/>
    <property type="project" value="InterPro"/>
</dbReference>
<dbReference type="Gene3D" id="1.10.287.1080">
    <property type="entry name" value="MazG-like"/>
    <property type="match status" value="2"/>
</dbReference>